<sequence>MSGTILSDMPANRAVIVLRLNSYNLIVNEISVASIIEFNKDIIMLRWFQSSYDKLMKAIKAKNEAGKSVIE</sequence>
<evidence type="ECO:0000313" key="1">
    <source>
        <dbReference type="EMBL" id="QQV75604.1"/>
    </source>
</evidence>
<organism evidence="1 2">
    <name type="scientific">Rickettsia tillamookensis</name>
    <dbReference type="NCBI Taxonomy" id="2761623"/>
    <lineage>
        <taxon>Bacteria</taxon>
        <taxon>Pseudomonadati</taxon>
        <taxon>Pseudomonadota</taxon>
        <taxon>Alphaproteobacteria</taxon>
        <taxon>Rickettsiales</taxon>
        <taxon>Rickettsiaceae</taxon>
        <taxon>Rickettsieae</taxon>
        <taxon>Rickettsia</taxon>
        <taxon>spotted fever group</taxon>
    </lineage>
</organism>
<proteinExistence type="predicted"/>
<dbReference type="RefSeq" id="WP_202069170.1">
    <property type="nucleotide sequence ID" value="NZ_CP060138.2"/>
</dbReference>
<keyword evidence="2" id="KW-1185">Reference proteome</keyword>
<name>A0A9E6MJ32_9RICK</name>
<dbReference type="Proteomes" id="UP000595296">
    <property type="component" value="Chromosome"/>
</dbReference>
<reference evidence="1 2" key="1">
    <citation type="journal article" date="2021" name="Int. J. Syst. Evol. Microbiol.">
        <title>Characterization of a novel transitional group Rickettsia species (Rickettsia tillamookensis sp. nov.) from the western black-legged tick, Ixodes pacificus.</title>
        <authorList>
            <person name="Gauthier D.T."/>
            <person name="Karpathy S.E."/>
            <person name="Grizzard S.L."/>
            <person name="Batra D."/>
            <person name="Rowe L.A."/>
            <person name="Paddock C.D."/>
        </authorList>
    </citation>
    <scope>NUCLEOTIDE SEQUENCE [LARGE SCALE GENOMIC DNA]</scope>
    <source>
        <strain evidence="1 2">Tillamook 23</strain>
    </source>
</reference>
<accession>A0A9E6MJ32</accession>
<evidence type="ECO:0000313" key="2">
    <source>
        <dbReference type="Proteomes" id="UP000595296"/>
    </source>
</evidence>
<protein>
    <submittedName>
        <fullName evidence="1">Uncharacterized protein</fullName>
    </submittedName>
</protein>
<dbReference type="EMBL" id="CP060138">
    <property type="protein sequence ID" value="QQV75604.1"/>
    <property type="molecule type" value="Genomic_DNA"/>
</dbReference>
<gene>
    <name evidence="1" type="ORF">H6P87_01167</name>
</gene>